<dbReference type="Proteomes" id="UP001164459">
    <property type="component" value="Chromosome"/>
</dbReference>
<name>A0ABY7H7I5_9BACT</name>
<evidence type="ECO:0000313" key="2">
    <source>
        <dbReference type="EMBL" id="WAS95216.1"/>
    </source>
</evidence>
<accession>A0ABY7H7I5</accession>
<sequence>MSERRYEREDLADHGRALKGAGGVVGGLLIGGFVVATIAARIFGPAPSEGLEGALPTDVLRQLRVTLEAEWSARAVAWEWLDRGRGVARIPVSRAVELSLARGFPTRRDPPRHVTARTIR</sequence>
<reference evidence="2" key="1">
    <citation type="submission" date="2022-11" db="EMBL/GenBank/DDBJ databases">
        <title>Minimal conservation of predation-associated metabolite biosynthetic gene clusters underscores biosynthetic potential of Myxococcota including descriptions for ten novel species: Archangium lansinium sp. nov., Myxococcus landrumus sp. nov., Nannocystis bai.</title>
        <authorList>
            <person name="Ahearne A."/>
            <person name="Stevens C."/>
            <person name="Dowd S."/>
        </authorList>
    </citation>
    <scope>NUCLEOTIDE SEQUENCE</scope>
    <source>
        <strain evidence="2">Fl3</strain>
    </source>
</reference>
<proteinExistence type="predicted"/>
<keyword evidence="1" id="KW-1133">Transmembrane helix</keyword>
<gene>
    <name evidence="2" type="ORF">O0S08_03565</name>
</gene>
<keyword evidence="1" id="KW-0472">Membrane</keyword>
<dbReference type="EMBL" id="CP114040">
    <property type="protein sequence ID" value="WAS95216.1"/>
    <property type="molecule type" value="Genomic_DNA"/>
</dbReference>
<dbReference type="RefSeq" id="WP_269037548.1">
    <property type="nucleotide sequence ID" value="NZ_CP114040.1"/>
</dbReference>
<evidence type="ECO:0000313" key="3">
    <source>
        <dbReference type="Proteomes" id="UP001164459"/>
    </source>
</evidence>
<evidence type="ECO:0000256" key="1">
    <source>
        <dbReference type="SAM" id="Phobius"/>
    </source>
</evidence>
<keyword evidence="1" id="KW-0812">Transmembrane</keyword>
<organism evidence="2 3">
    <name type="scientific">Nannocystis punicea</name>
    <dbReference type="NCBI Taxonomy" id="2995304"/>
    <lineage>
        <taxon>Bacteria</taxon>
        <taxon>Pseudomonadati</taxon>
        <taxon>Myxococcota</taxon>
        <taxon>Polyangia</taxon>
        <taxon>Nannocystales</taxon>
        <taxon>Nannocystaceae</taxon>
        <taxon>Nannocystis</taxon>
    </lineage>
</organism>
<protein>
    <submittedName>
        <fullName evidence="2">Uncharacterized protein</fullName>
    </submittedName>
</protein>
<keyword evidence="3" id="KW-1185">Reference proteome</keyword>
<feature type="transmembrane region" description="Helical" evidence="1">
    <location>
        <begin position="21"/>
        <end position="43"/>
    </location>
</feature>